<protein>
    <submittedName>
        <fullName evidence="3">Uncharacterized protein AlNc14C1076G12761</fullName>
    </submittedName>
</protein>
<feature type="domain" description="CCHC-type" evidence="2">
    <location>
        <begin position="76"/>
        <end position="91"/>
    </location>
</feature>
<dbReference type="GO" id="GO:0008270">
    <property type="term" value="F:zinc ion binding"/>
    <property type="evidence" value="ECO:0007669"/>
    <property type="project" value="UniProtKB-KW"/>
</dbReference>
<dbReference type="Pfam" id="PF00098">
    <property type="entry name" value="zf-CCHC"/>
    <property type="match status" value="1"/>
</dbReference>
<evidence type="ECO:0000256" key="1">
    <source>
        <dbReference type="PROSITE-ProRule" id="PRU00047"/>
    </source>
</evidence>
<dbReference type="InterPro" id="IPR001878">
    <property type="entry name" value="Znf_CCHC"/>
</dbReference>
<dbReference type="HOGENOM" id="CLU_1463797_0_0_1"/>
<evidence type="ECO:0000259" key="2">
    <source>
        <dbReference type="PROSITE" id="PS50158"/>
    </source>
</evidence>
<sequence length="185" mass="21032">MGRNYTQDLALDFWSGAIVLKDKKIWHSQRVVLYGRKMLKWIFFRTIFKEWLNDTTKAIGELVEPDSDTSVCDLKKCYRCGKVGHLKATCPYRKKQIQQEDFTLAIGSRGATSKSHWILDSGSTRHLVNDLNFLEDAVDFNSECRTAASDVESLRITKQGSVVIMVKALGVRKPFGFSMFSTPKA</sequence>
<keyword evidence="1" id="KW-0862">Zinc</keyword>
<keyword evidence="1" id="KW-0863">Zinc-finger</keyword>
<proteinExistence type="predicted"/>
<organism evidence="3">
    <name type="scientific">Albugo laibachii Nc14</name>
    <dbReference type="NCBI Taxonomy" id="890382"/>
    <lineage>
        <taxon>Eukaryota</taxon>
        <taxon>Sar</taxon>
        <taxon>Stramenopiles</taxon>
        <taxon>Oomycota</taxon>
        <taxon>Peronosporomycetes</taxon>
        <taxon>Albuginales</taxon>
        <taxon>Albuginaceae</taxon>
        <taxon>Albugo</taxon>
    </lineage>
</organism>
<reference evidence="3" key="1">
    <citation type="journal article" date="2011" name="PLoS Biol.">
        <title>Gene gain and loss during evolution of obligate parasitism in the white rust pathogen of Arabidopsis thaliana.</title>
        <authorList>
            <person name="Kemen E."/>
            <person name="Gardiner A."/>
            <person name="Schultz-Larsen T."/>
            <person name="Kemen A.C."/>
            <person name="Balmuth A.L."/>
            <person name="Robert-Seilaniantz A."/>
            <person name="Bailey K."/>
            <person name="Holub E."/>
            <person name="Studholme D.J."/>
            <person name="Maclean D."/>
            <person name="Jones J.D."/>
        </authorList>
    </citation>
    <scope>NUCLEOTIDE SEQUENCE</scope>
</reference>
<gene>
    <name evidence="3" type="primary">AlNc14C1076G12761</name>
    <name evidence="3" type="ORF">ALNC14_142210</name>
</gene>
<name>F0X2H8_9STRA</name>
<reference evidence="3" key="2">
    <citation type="submission" date="2011-02" db="EMBL/GenBank/DDBJ databases">
        <authorList>
            <person name="MacLean D."/>
        </authorList>
    </citation>
    <scope>NUCLEOTIDE SEQUENCE</scope>
</reference>
<dbReference type="PROSITE" id="PS50158">
    <property type="entry name" value="ZF_CCHC"/>
    <property type="match status" value="1"/>
</dbReference>
<dbReference type="EMBL" id="FR824865">
    <property type="protein sequence ID" value="CCA28077.1"/>
    <property type="molecule type" value="Genomic_DNA"/>
</dbReference>
<dbReference type="AlphaFoldDB" id="F0X2H8"/>
<dbReference type="Gene3D" id="4.10.60.10">
    <property type="entry name" value="Zinc finger, CCHC-type"/>
    <property type="match status" value="1"/>
</dbReference>
<dbReference type="InterPro" id="IPR036875">
    <property type="entry name" value="Znf_CCHC_sf"/>
</dbReference>
<dbReference type="SUPFAM" id="SSF57756">
    <property type="entry name" value="Retrovirus zinc finger-like domains"/>
    <property type="match status" value="1"/>
</dbReference>
<dbReference type="GO" id="GO:0003676">
    <property type="term" value="F:nucleic acid binding"/>
    <property type="evidence" value="ECO:0007669"/>
    <property type="project" value="InterPro"/>
</dbReference>
<evidence type="ECO:0000313" key="3">
    <source>
        <dbReference type="EMBL" id="CCA28077.1"/>
    </source>
</evidence>
<accession>F0X2H8</accession>
<dbReference type="SMART" id="SM00343">
    <property type="entry name" value="ZnF_C2HC"/>
    <property type="match status" value="1"/>
</dbReference>
<keyword evidence="1" id="KW-0479">Metal-binding</keyword>